<protein>
    <recommendedName>
        <fullName evidence="4">FZ domain-containing protein</fullName>
    </recommendedName>
</protein>
<dbReference type="InterPro" id="IPR024338">
    <property type="entry name" value="MID1/Yam8"/>
</dbReference>
<dbReference type="AlphaFoldDB" id="A0A7G3ZIG5"/>
<accession>A0A7G3ZIG5</accession>
<reference evidence="2 3" key="1">
    <citation type="submission" date="2020-06" db="EMBL/GenBank/DDBJ databases">
        <title>The yeast mating-type switching endonuclease HO is a domesticated member of an unorthodox homing genetic element family.</title>
        <authorList>
            <person name="Coughlan A.Y."/>
            <person name="Lombardi L."/>
            <person name="Braun-Galleani S."/>
            <person name="Martos A.R."/>
            <person name="Galeote V."/>
            <person name="Bigey F."/>
            <person name="Dequin S."/>
            <person name="Byrne K.P."/>
            <person name="Wolfe K.H."/>
        </authorList>
    </citation>
    <scope>NUCLEOTIDE SEQUENCE [LARGE SCALE GENOMIC DNA]</scope>
    <source>
        <strain evidence="2 3">CBS764</strain>
    </source>
</reference>
<gene>
    <name evidence="2" type="ORF">HG536_0E02120</name>
</gene>
<proteinExistence type="predicted"/>
<dbReference type="RefSeq" id="XP_037139975.1">
    <property type="nucleotide sequence ID" value="XM_037284079.1"/>
</dbReference>
<evidence type="ECO:0000256" key="1">
    <source>
        <dbReference type="SAM" id="SignalP"/>
    </source>
</evidence>
<organism evidence="2 3">
    <name type="scientific">Torulaspora globosa</name>
    <dbReference type="NCBI Taxonomy" id="48254"/>
    <lineage>
        <taxon>Eukaryota</taxon>
        <taxon>Fungi</taxon>
        <taxon>Dikarya</taxon>
        <taxon>Ascomycota</taxon>
        <taxon>Saccharomycotina</taxon>
        <taxon>Saccharomycetes</taxon>
        <taxon>Saccharomycetales</taxon>
        <taxon>Saccharomycetaceae</taxon>
        <taxon>Torulaspora</taxon>
    </lineage>
</organism>
<sequence>MFLSSTLVRSARRPSGYWSLMWWCLILFVSLALAFEPFDGFGAFQESQNVTIKKDGNLGSALDAKSGSPGIINPGNIYEWTPISANISSGERNVFVFTVDGNSTRLGIATSYEILIFLSGNICSQPSGSSDKALRVSYSFDESVQTNSSLGHYATFENGYMQALAVSPLRVSDANATAKYSSLYVVVEPVNTTTNTALSATAEDVWHYKLSISENDLVYQWDTRTWLNVLDTDHNSALLVTGNVTADAQQFSNSSIYDTSLYDLYVYSFEESLKLDSSLNISLCAITNGPYIVSSVDSNNTGDSGHGLERTALGIEKTLTNRMYTYQEQFYVTGLNSSSTYVAYLTKRIGKKGNLSDVGGVLFSKQYFSTRGSNACSLIFGLPFCYGVAYSVPSPSKAPNNKTAIAATYDRVAESLYANFSKALQIIPCDTEMDARYSPVRTCKDCARSYRDWLCAVTIPRCTDTASEYYAFREKNDNRNDYLNNEIQPIADYYEMLPCIDMCYAVARDCPSDFMFACPSVNDKIDAKFRSYNSLDLDDLLQAVQTCNFIGNATELFRELFP</sequence>
<dbReference type="Pfam" id="PF12929">
    <property type="entry name" value="Mid1"/>
    <property type="match status" value="1"/>
</dbReference>
<keyword evidence="3" id="KW-1185">Reference proteome</keyword>
<keyword evidence="1" id="KW-0732">Signal</keyword>
<feature type="chain" id="PRO_5028911711" description="FZ domain-containing protein" evidence="1">
    <location>
        <begin position="35"/>
        <end position="562"/>
    </location>
</feature>
<name>A0A7G3ZIG5_9SACH</name>
<evidence type="ECO:0000313" key="2">
    <source>
        <dbReference type="EMBL" id="QLL33301.1"/>
    </source>
</evidence>
<evidence type="ECO:0000313" key="3">
    <source>
        <dbReference type="Proteomes" id="UP000515788"/>
    </source>
</evidence>
<dbReference type="GeneID" id="59326497"/>
<feature type="signal peptide" evidence="1">
    <location>
        <begin position="1"/>
        <end position="34"/>
    </location>
</feature>
<dbReference type="KEGG" id="tgb:HG536_0E02120"/>
<dbReference type="GO" id="GO:0005262">
    <property type="term" value="F:calcium channel activity"/>
    <property type="evidence" value="ECO:0007669"/>
    <property type="project" value="InterPro"/>
</dbReference>
<dbReference type="PANTHER" id="PTHR39142">
    <property type="entry name" value="MID1P"/>
    <property type="match status" value="1"/>
</dbReference>
<dbReference type="Proteomes" id="UP000515788">
    <property type="component" value="Chromosome 5"/>
</dbReference>
<evidence type="ECO:0008006" key="4">
    <source>
        <dbReference type="Google" id="ProtNLM"/>
    </source>
</evidence>
<dbReference type="EMBL" id="CP059250">
    <property type="protein sequence ID" value="QLL33301.1"/>
    <property type="molecule type" value="Genomic_DNA"/>
</dbReference>
<dbReference type="GO" id="GO:0098703">
    <property type="term" value="P:calcium ion import across plasma membrane"/>
    <property type="evidence" value="ECO:0007669"/>
    <property type="project" value="InterPro"/>
</dbReference>
<dbReference type="OrthoDB" id="5405745at2759"/>
<dbReference type="PANTHER" id="PTHR39142:SF1">
    <property type="entry name" value="AEL197CP"/>
    <property type="match status" value="1"/>
</dbReference>